<accession>A0A8H3YFL7</accession>
<dbReference type="SUPFAM" id="SSF56601">
    <property type="entry name" value="beta-lactamase/transpeptidase-like"/>
    <property type="match status" value="1"/>
</dbReference>
<protein>
    <recommendedName>
        <fullName evidence="1">Beta-lactamase-related domain-containing protein</fullName>
    </recommendedName>
</protein>
<proteinExistence type="predicted"/>
<dbReference type="EMBL" id="BLZA01000017">
    <property type="protein sequence ID" value="GHJ86337.1"/>
    <property type="molecule type" value="Genomic_DNA"/>
</dbReference>
<evidence type="ECO:0000259" key="1">
    <source>
        <dbReference type="Pfam" id="PF00144"/>
    </source>
</evidence>
<sequence length="137" mass="14544">MHTPFPTLNKAGKGMLSKLMNDTVDAKKTPAIFIGATTAGETLVLDCAGDLVCRKAGSGKVDLGTTLQLYSATKLVTTVACLQLVDRGLLSLDVLADVNKHLPKLGELQNIKGYMNEGEAILEDQVTKSKGVVSRWG</sequence>
<dbReference type="AlphaFoldDB" id="A0A8H3YFL7"/>
<gene>
    <name evidence="2" type="ORF">NliqN6_2739</name>
</gene>
<comment type="caution">
    <text evidence="2">The sequence shown here is derived from an EMBL/GenBank/DDBJ whole genome shotgun (WGS) entry which is preliminary data.</text>
</comment>
<feature type="domain" description="Beta-lactamase-related" evidence="1">
    <location>
        <begin position="20"/>
        <end position="106"/>
    </location>
</feature>
<organism evidence="2 3">
    <name type="scientific">Naganishia liquefaciens</name>
    <dbReference type="NCBI Taxonomy" id="104408"/>
    <lineage>
        <taxon>Eukaryota</taxon>
        <taxon>Fungi</taxon>
        <taxon>Dikarya</taxon>
        <taxon>Basidiomycota</taxon>
        <taxon>Agaricomycotina</taxon>
        <taxon>Tremellomycetes</taxon>
        <taxon>Filobasidiales</taxon>
        <taxon>Filobasidiaceae</taxon>
        <taxon>Naganishia</taxon>
    </lineage>
</organism>
<keyword evidence="3" id="KW-1185">Reference proteome</keyword>
<dbReference type="OrthoDB" id="428260at2759"/>
<reference evidence="2" key="1">
    <citation type="submission" date="2020-07" db="EMBL/GenBank/DDBJ databases">
        <title>Draft Genome Sequence of a Deep-Sea Yeast, Naganishia (Cryptococcus) liquefaciens strain N6.</title>
        <authorList>
            <person name="Han Y.W."/>
            <person name="Kajitani R."/>
            <person name="Morimoto H."/>
            <person name="Parhat M."/>
            <person name="Tsubouchi H."/>
            <person name="Bakenova O."/>
            <person name="Ogata M."/>
            <person name="Argunhan B."/>
            <person name="Aoki R."/>
            <person name="Kajiwara S."/>
            <person name="Itoh T."/>
            <person name="Iwasaki H."/>
        </authorList>
    </citation>
    <scope>NUCLEOTIDE SEQUENCE</scope>
    <source>
        <strain evidence="2">N6</strain>
    </source>
</reference>
<dbReference type="Proteomes" id="UP000620104">
    <property type="component" value="Unassembled WGS sequence"/>
</dbReference>
<evidence type="ECO:0000313" key="3">
    <source>
        <dbReference type="Proteomes" id="UP000620104"/>
    </source>
</evidence>
<name>A0A8H3YFL7_9TREE</name>
<dbReference type="InterPro" id="IPR012338">
    <property type="entry name" value="Beta-lactam/transpept-like"/>
</dbReference>
<dbReference type="InterPro" id="IPR001466">
    <property type="entry name" value="Beta-lactam-related"/>
</dbReference>
<dbReference type="Pfam" id="PF00144">
    <property type="entry name" value="Beta-lactamase"/>
    <property type="match status" value="1"/>
</dbReference>
<evidence type="ECO:0000313" key="2">
    <source>
        <dbReference type="EMBL" id="GHJ86337.1"/>
    </source>
</evidence>
<dbReference type="Gene3D" id="3.40.710.10">
    <property type="entry name" value="DD-peptidase/beta-lactamase superfamily"/>
    <property type="match status" value="1"/>
</dbReference>